<keyword evidence="1" id="KW-0418">Kinase</keyword>
<proteinExistence type="predicted"/>
<dbReference type="PANTHER" id="PTHR35526">
    <property type="entry name" value="ANTI-SIGMA-F FACTOR RSBW-RELATED"/>
    <property type="match status" value="1"/>
</dbReference>
<gene>
    <name evidence="4" type="ORF">MMF93_18470</name>
</gene>
<feature type="compositionally biased region" description="Gly residues" evidence="2">
    <location>
        <begin position="153"/>
        <end position="166"/>
    </location>
</feature>
<feature type="domain" description="Histidine kinase/HSP90-like ATPase" evidence="3">
    <location>
        <begin position="34"/>
        <end position="208"/>
    </location>
</feature>
<dbReference type="GO" id="GO:0005524">
    <property type="term" value="F:ATP binding"/>
    <property type="evidence" value="ECO:0007669"/>
    <property type="project" value="UniProtKB-KW"/>
</dbReference>
<protein>
    <submittedName>
        <fullName evidence="4">ATP-binding protein</fullName>
    </submittedName>
</protein>
<keyword evidence="4" id="KW-0547">Nucleotide-binding</keyword>
<keyword evidence="1" id="KW-0808">Transferase</keyword>
<sequence length="254" mass="25918">MHGTEGSTVLEPLGEGLPTPDAGSVSGSVSCALPAHHRSVSGARDFTRRTLRRWGLTEEFDDVALVVTELVTNAMRHGLTPGADHGAASGDEGGRQVRLHLTCWSARLVCAVRDPSDQPPDVSAVRAARAAAHGGFGGLAGVPDHGLPDHGGHGGSGGHGGNGGHGGVVDAEDAWDASSALDPYGEAEALGITAESGRGLCLVDSFSDTWGWHPLPGPLAGKIVWALFRVNGGAGTLAGARSVMDATDRRTPRP</sequence>
<dbReference type="InterPro" id="IPR003594">
    <property type="entry name" value="HATPase_dom"/>
</dbReference>
<dbReference type="InterPro" id="IPR050267">
    <property type="entry name" value="Anti-sigma-factor_SerPK"/>
</dbReference>
<dbReference type="RefSeq" id="WP_242753004.1">
    <property type="nucleotide sequence ID" value="NZ_CP093846.1"/>
</dbReference>
<evidence type="ECO:0000313" key="5">
    <source>
        <dbReference type="Proteomes" id="UP001202244"/>
    </source>
</evidence>
<dbReference type="EMBL" id="CP093846">
    <property type="protein sequence ID" value="UNS98215.1"/>
    <property type="molecule type" value="Genomic_DNA"/>
</dbReference>
<keyword evidence="5" id="KW-1185">Reference proteome</keyword>
<dbReference type="Proteomes" id="UP001202244">
    <property type="component" value="Chromosome"/>
</dbReference>
<evidence type="ECO:0000313" key="4">
    <source>
        <dbReference type="EMBL" id="UNS98215.1"/>
    </source>
</evidence>
<reference evidence="4 5" key="1">
    <citation type="journal article" date="2023" name="Microbiol. Spectr.">
        <title>Synergy between Genome Mining, Metabolomics, and Bioinformatics Uncovers Antibacterial Chlorinated Carbazole Alkaloids and Their Biosynthetic Gene Cluster from Streptomyces tubbatahanensis sp. nov., a Novel Actinomycete Isolated from Sulu Sea, Philippines.</title>
        <authorList>
            <person name="Tenebro C.P."/>
            <person name="Trono D.J.V.L."/>
            <person name="Balida L.A.P."/>
            <person name="Bayog L.K.A."/>
            <person name="Bruna J.R."/>
            <person name="Sabido E.M."/>
            <person name="Caspe D.P.C."/>
            <person name="de Los Santos E.L.C."/>
            <person name="Saludes J.P."/>
            <person name="Dalisay D.S."/>
        </authorList>
    </citation>
    <scope>NUCLEOTIDE SEQUENCE [LARGE SCALE GENOMIC DNA]</scope>
    <source>
        <strain evidence="4 5">DSD3025</strain>
    </source>
</reference>
<feature type="region of interest" description="Disordered" evidence="2">
    <location>
        <begin position="143"/>
        <end position="166"/>
    </location>
</feature>
<name>A0ABY3XV08_9ACTN</name>
<keyword evidence="1" id="KW-0723">Serine/threonine-protein kinase</keyword>
<feature type="region of interest" description="Disordered" evidence="2">
    <location>
        <begin position="1"/>
        <end position="25"/>
    </location>
</feature>
<keyword evidence="4" id="KW-0067">ATP-binding</keyword>
<evidence type="ECO:0000256" key="1">
    <source>
        <dbReference type="ARBA" id="ARBA00022527"/>
    </source>
</evidence>
<dbReference type="Pfam" id="PF13581">
    <property type="entry name" value="HATPase_c_2"/>
    <property type="match status" value="1"/>
</dbReference>
<evidence type="ECO:0000259" key="3">
    <source>
        <dbReference type="Pfam" id="PF13581"/>
    </source>
</evidence>
<evidence type="ECO:0000256" key="2">
    <source>
        <dbReference type="SAM" id="MobiDB-lite"/>
    </source>
</evidence>
<dbReference type="PANTHER" id="PTHR35526:SF3">
    <property type="entry name" value="ANTI-SIGMA-F FACTOR RSBW"/>
    <property type="match status" value="1"/>
</dbReference>
<accession>A0ABY3XV08</accession>
<organism evidence="4 5">
    <name type="scientific">Streptomyces tubbatahanensis</name>
    <dbReference type="NCBI Taxonomy" id="2923272"/>
    <lineage>
        <taxon>Bacteria</taxon>
        <taxon>Bacillati</taxon>
        <taxon>Actinomycetota</taxon>
        <taxon>Actinomycetes</taxon>
        <taxon>Kitasatosporales</taxon>
        <taxon>Streptomycetaceae</taxon>
        <taxon>Streptomyces</taxon>
    </lineage>
</organism>
<dbReference type="Gene3D" id="3.30.565.10">
    <property type="entry name" value="Histidine kinase-like ATPase, C-terminal domain"/>
    <property type="match status" value="1"/>
</dbReference>
<dbReference type="CDD" id="cd16936">
    <property type="entry name" value="HATPase_RsbW-like"/>
    <property type="match status" value="1"/>
</dbReference>
<dbReference type="InterPro" id="IPR036890">
    <property type="entry name" value="HATPase_C_sf"/>
</dbReference>